<keyword evidence="2" id="KW-1185">Reference proteome</keyword>
<dbReference type="AlphaFoldDB" id="A0A0C9XP94"/>
<evidence type="ECO:0000313" key="2">
    <source>
        <dbReference type="Proteomes" id="UP000054477"/>
    </source>
</evidence>
<organism evidence="1 2">
    <name type="scientific">Laccaria amethystina LaAM-08-1</name>
    <dbReference type="NCBI Taxonomy" id="1095629"/>
    <lineage>
        <taxon>Eukaryota</taxon>
        <taxon>Fungi</taxon>
        <taxon>Dikarya</taxon>
        <taxon>Basidiomycota</taxon>
        <taxon>Agaricomycotina</taxon>
        <taxon>Agaricomycetes</taxon>
        <taxon>Agaricomycetidae</taxon>
        <taxon>Agaricales</taxon>
        <taxon>Agaricineae</taxon>
        <taxon>Hydnangiaceae</taxon>
        <taxon>Laccaria</taxon>
    </lineage>
</organism>
<name>A0A0C9XP94_9AGAR</name>
<dbReference type="EMBL" id="KN838683">
    <property type="protein sequence ID" value="KIJ97827.1"/>
    <property type="molecule type" value="Genomic_DNA"/>
</dbReference>
<dbReference type="HOGENOM" id="CLU_1820398_0_0_1"/>
<proteinExistence type="predicted"/>
<reference evidence="1 2" key="1">
    <citation type="submission" date="2014-04" db="EMBL/GenBank/DDBJ databases">
        <authorList>
            <consortium name="DOE Joint Genome Institute"/>
            <person name="Kuo A."/>
            <person name="Kohler A."/>
            <person name="Nagy L.G."/>
            <person name="Floudas D."/>
            <person name="Copeland A."/>
            <person name="Barry K.W."/>
            <person name="Cichocki N."/>
            <person name="Veneault-Fourrey C."/>
            <person name="LaButti K."/>
            <person name="Lindquist E.A."/>
            <person name="Lipzen A."/>
            <person name="Lundell T."/>
            <person name="Morin E."/>
            <person name="Murat C."/>
            <person name="Sun H."/>
            <person name="Tunlid A."/>
            <person name="Henrissat B."/>
            <person name="Grigoriev I.V."/>
            <person name="Hibbett D.S."/>
            <person name="Martin F."/>
            <person name="Nordberg H.P."/>
            <person name="Cantor M.N."/>
            <person name="Hua S.X."/>
        </authorList>
    </citation>
    <scope>NUCLEOTIDE SEQUENCE [LARGE SCALE GENOMIC DNA]</scope>
    <source>
        <strain evidence="1 2">LaAM-08-1</strain>
    </source>
</reference>
<dbReference type="Proteomes" id="UP000054477">
    <property type="component" value="Unassembled WGS sequence"/>
</dbReference>
<reference evidence="2" key="2">
    <citation type="submission" date="2015-01" db="EMBL/GenBank/DDBJ databases">
        <title>Evolutionary Origins and Diversification of the Mycorrhizal Mutualists.</title>
        <authorList>
            <consortium name="DOE Joint Genome Institute"/>
            <consortium name="Mycorrhizal Genomics Consortium"/>
            <person name="Kohler A."/>
            <person name="Kuo A."/>
            <person name="Nagy L.G."/>
            <person name="Floudas D."/>
            <person name="Copeland A."/>
            <person name="Barry K.W."/>
            <person name="Cichocki N."/>
            <person name="Veneault-Fourrey C."/>
            <person name="LaButti K."/>
            <person name="Lindquist E.A."/>
            <person name="Lipzen A."/>
            <person name="Lundell T."/>
            <person name="Morin E."/>
            <person name="Murat C."/>
            <person name="Riley R."/>
            <person name="Ohm R."/>
            <person name="Sun H."/>
            <person name="Tunlid A."/>
            <person name="Henrissat B."/>
            <person name="Grigoriev I.V."/>
            <person name="Hibbett D.S."/>
            <person name="Martin F."/>
        </authorList>
    </citation>
    <scope>NUCLEOTIDE SEQUENCE [LARGE SCALE GENOMIC DNA]</scope>
    <source>
        <strain evidence="2">LaAM-08-1</strain>
    </source>
</reference>
<evidence type="ECO:0000313" key="1">
    <source>
        <dbReference type="EMBL" id="KIJ97827.1"/>
    </source>
</evidence>
<sequence>TSCGPRLPVLGAKNRTELNLRTLDSCGHTIKMPNMGLNSEKEEGCAGTYPFQNYVQIGDLFRSRHGTMTCDCRIVFVIWNIPKPHNSVSFCPNNNQSEHSDQITKRRIFTKGIRNQGKFEPSILVAQKGWCLGVCTIIKPIF</sequence>
<gene>
    <name evidence="1" type="ORF">K443DRAFT_105031</name>
</gene>
<accession>A0A0C9XP94</accession>
<protein>
    <submittedName>
        <fullName evidence="1">Uncharacterized protein</fullName>
    </submittedName>
</protein>
<feature type="non-terminal residue" evidence="1">
    <location>
        <position position="1"/>
    </location>
</feature>